<evidence type="ECO:0000313" key="17">
    <source>
        <dbReference type="Proteomes" id="UP000665020"/>
    </source>
</evidence>
<keyword evidence="3" id="KW-0813">Transport</keyword>
<evidence type="ECO:0000256" key="4">
    <source>
        <dbReference type="ARBA" id="ARBA00022475"/>
    </source>
</evidence>
<dbReference type="CDD" id="cd01879">
    <property type="entry name" value="FeoB"/>
    <property type="match status" value="1"/>
</dbReference>
<dbReference type="NCBIfam" id="TIGR00231">
    <property type="entry name" value="small_GTP"/>
    <property type="match status" value="1"/>
</dbReference>
<evidence type="ECO:0000256" key="2">
    <source>
        <dbReference type="ARBA" id="ARBA00022371"/>
    </source>
</evidence>
<dbReference type="InterPro" id="IPR005225">
    <property type="entry name" value="Small_GTP-bd"/>
</dbReference>
<dbReference type="AlphaFoldDB" id="A0A8A7KCA8"/>
<keyword evidence="4" id="KW-1003">Cell membrane</keyword>
<feature type="domain" description="FeoB-type G" evidence="15">
    <location>
        <begin position="6"/>
        <end position="168"/>
    </location>
</feature>
<evidence type="ECO:0000256" key="7">
    <source>
        <dbReference type="ARBA" id="ARBA00022692"/>
    </source>
</evidence>
<organism evidence="16 17">
    <name type="scientific">Iocasia fonsfrigidae</name>
    <dbReference type="NCBI Taxonomy" id="2682810"/>
    <lineage>
        <taxon>Bacteria</taxon>
        <taxon>Bacillati</taxon>
        <taxon>Bacillota</taxon>
        <taxon>Clostridia</taxon>
        <taxon>Halanaerobiales</taxon>
        <taxon>Halanaerobiaceae</taxon>
        <taxon>Iocasia</taxon>
    </lineage>
</organism>
<keyword evidence="12" id="KW-0342">GTP-binding</keyword>
<evidence type="ECO:0000256" key="13">
    <source>
        <dbReference type="ARBA" id="ARBA00023136"/>
    </source>
</evidence>
<keyword evidence="9" id="KW-1133">Transmembrane helix</keyword>
<dbReference type="PRINTS" id="PR00326">
    <property type="entry name" value="GTP1OBG"/>
</dbReference>
<dbReference type="InterPro" id="IPR006073">
    <property type="entry name" value="GTP-bd"/>
</dbReference>
<dbReference type="GO" id="GO:0005525">
    <property type="term" value="F:GTP binding"/>
    <property type="evidence" value="ECO:0007669"/>
    <property type="project" value="UniProtKB-KW"/>
</dbReference>
<sequence length="227" mass="25502">MKNTGEYIVAVAGQPNSGKSTVFNMLTGARQFIANYPGVTVEKKIGIYNYKDQKIKLVDLPGTYSLTSYSLEERVARNFLIDEKPDLILNIVDASNLERHLNLTFQLLEMGLPMIIALNMIDVSQNRGFKIDLEKLSEELGVSVLPTVAKKGRGKDDLKLLIYDACNNKESYQNDFMIDYGETMENILTELEDKIAADNRFAGHLPRWMAVKLLAGDPEVRTMFSGN</sequence>
<gene>
    <name evidence="16" type="ORF">GM661_13355</name>
</gene>
<keyword evidence="11" id="KW-0406">Ion transport</keyword>
<dbReference type="InterPro" id="IPR027417">
    <property type="entry name" value="P-loop_NTPase"/>
</dbReference>
<proteinExistence type="predicted"/>
<comment type="subcellular location">
    <subcellularLocation>
        <location evidence="1">Cell inner membrane</location>
        <topology evidence="1">Multi-pass membrane protein</topology>
    </subcellularLocation>
</comment>
<dbReference type="InterPro" id="IPR041069">
    <property type="entry name" value="FeoB_Cyto"/>
</dbReference>
<evidence type="ECO:0000259" key="15">
    <source>
        <dbReference type="PROSITE" id="PS51711"/>
    </source>
</evidence>
<keyword evidence="6" id="KW-0997">Cell inner membrane</keyword>
<accession>A0A8A7KCA8</accession>
<dbReference type="Pfam" id="PF02421">
    <property type="entry name" value="FeoB_N"/>
    <property type="match status" value="1"/>
</dbReference>
<keyword evidence="8" id="KW-0547">Nucleotide-binding</keyword>
<evidence type="ECO:0000256" key="10">
    <source>
        <dbReference type="ARBA" id="ARBA00023004"/>
    </source>
</evidence>
<dbReference type="PROSITE" id="PS51711">
    <property type="entry name" value="G_FEOB"/>
    <property type="match status" value="1"/>
</dbReference>
<dbReference type="Pfam" id="PF17910">
    <property type="entry name" value="FeoB_Cyto"/>
    <property type="match status" value="1"/>
</dbReference>
<dbReference type="Proteomes" id="UP000665020">
    <property type="component" value="Chromosome"/>
</dbReference>
<evidence type="ECO:0000256" key="12">
    <source>
        <dbReference type="ARBA" id="ARBA00023134"/>
    </source>
</evidence>
<evidence type="ECO:0000256" key="6">
    <source>
        <dbReference type="ARBA" id="ARBA00022519"/>
    </source>
</evidence>
<dbReference type="KEGG" id="ifn:GM661_13355"/>
<protein>
    <recommendedName>
        <fullName evidence="2">Fe(2+) transporter FeoB</fullName>
    </recommendedName>
    <alternativeName>
        <fullName evidence="14">Ferrous iron transport protein B</fullName>
    </alternativeName>
</protein>
<dbReference type="PANTHER" id="PTHR43185:SF1">
    <property type="entry name" value="FE(2+) TRANSPORTER FEOB"/>
    <property type="match status" value="1"/>
</dbReference>
<dbReference type="SUPFAM" id="SSF52540">
    <property type="entry name" value="P-loop containing nucleoside triphosphate hydrolases"/>
    <property type="match status" value="1"/>
</dbReference>
<evidence type="ECO:0000256" key="9">
    <source>
        <dbReference type="ARBA" id="ARBA00022989"/>
    </source>
</evidence>
<keyword evidence="17" id="KW-1185">Reference proteome</keyword>
<keyword evidence="5" id="KW-0410">Iron transport</keyword>
<dbReference type="InterPro" id="IPR050860">
    <property type="entry name" value="FeoB_GTPase"/>
</dbReference>
<dbReference type="GO" id="GO:0015093">
    <property type="term" value="F:ferrous iron transmembrane transporter activity"/>
    <property type="evidence" value="ECO:0007669"/>
    <property type="project" value="TreeGrafter"/>
</dbReference>
<dbReference type="Gene3D" id="3.40.50.300">
    <property type="entry name" value="P-loop containing nucleotide triphosphate hydrolases"/>
    <property type="match status" value="1"/>
</dbReference>
<dbReference type="EMBL" id="CP046640">
    <property type="protein sequence ID" value="QTL98880.1"/>
    <property type="molecule type" value="Genomic_DNA"/>
</dbReference>
<dbReference type="RefSeq" id="WP_230867277.1">
    <property type="nucleotide sequence ID" value="NZ_CP046640.1"/>
</dbReference>
<reference evidence="16" key="1">
    <citation type="submission" date="2019-12" db="EMBL/GenBank/DDBJ databases">
        <authorList>
            <person name="zhang j."/>
            <person name="sun C.M."/>
        </authorList>
    </citation>
    <scope>NUCLEOTIDE SEQUENCE</scope>
    <source>
        <strain evidence="16">NS-1</strain>
    </source>
</reference>
<dbReference type="FunFam" id="3.40.50.300:FF:000426">
    <property type="entry name" value="Ferrous iron transport protein B"/>
    <property type="match status" value="1"/>
</dbReference>
<evidence type="ECO:0000256" key="14">
    <source>
        <dbReference type="ARBA" id="ARBA00031200"/>
    </source>
</evidence>
<keyword evidence="10" id="KW-0408">Iron</keyword>
<name>A0A8A7KCA8_9FIRM</name>
<evidence type="ECO:0000256" key="8">
    <source>
        <dbReference type="ARBA" id="ARBA00022741"/>
    </source>
</evidence>
<evidence type="ECO:0000256" key="3">
    <source>
        <dbReference type="ARBA" id="ARBA00022448"/>
    </source>
</evidence>
<dbReference type="PANTHER" id="PTHR43185">
    <property type="entry name" value="FERROUS IRON TRANSPORT PROTEIN B"/>
    <property type="match status" value="1"/>
</dbReference>
<keyword evidence="13" id="KW-0472">Membrane</keyword>
<evidence type="ECO:0000313" key="16">
    <source>
        <dbReference type="EMBL" id="QTL98880.1"/>
    </source>
</evidence>
<evidence type="ECO:0000256" key="11">
    <source>
        <dbReference type="ARBA" id="ARBA00023065"/>
    </source>
</evidence>
<keyword evidence="7" id="KW-0812">Transmembrane</keyword>
<evidence type="ECO:0000256" key="1">
    <source>
        <dbReference type="ARBA" id="ARBA00004429"/>
    </source>
</evidence>
<dbReference type="GO" id="GO:0005886">
    <property type="term" value="C:plasma membrane"/>
    <property type="evidence" value="ECO:0007669"/>
    <property type="project" value="UniProtKB-SubCell"/>
</dbReference>
<evidence type="ECO:0000256" key="5">
    <source>
        <dbReference type="ARBA" id="ARBA00022496"/>
    </source>
</evidence>
<dbReference type="InterPro" id="IPR030389">
    <property type="entry name" value="G_FEOB_dom"/>
</dbReference>
<dbReference type="Gene3D" id="1.10.287.1770">
    <property type="match status" value="1"/>
</dbReference>